<feature type="compositionally biased region" description="Basic and acidic residues" evidence="1">
    <location>
        <begin position="57"/>
        <end position="66"/>
    </location>
</feature>
<evidence type="ECO:0000313" key="3">
    <source>
        <dbReference type="EMBL" id="WEK53509.1"/>
    </source>
</evidence>
<keyword evidence="2" id="KW-0732">Signal</keyword>
<evidence type="ECO:0000256" key="1">
    <source>
        <dbReference type="SAM" id="MobiDB-lite"/>
    </source>
</evidence>
<evidence type="ECO:0000313" key="4">
    <source>
        <dbReference type="Proteomes" id="UP001178662"/>
    </source>
</evidence>
<name>A0AA95EV65_9BACL</name>
<sequence length="344" mass="38654">MKRNLKWSILIVLCMIIFVACSPDSNNLKQEVTSTQTTSTIEPSSSNEATTPSDQTQTDKKEDKPAGSKGYLWKVTGGKNAAYLVGTIHLAKKEMYPLDPDLEQALEEANYIALELDLTKVNQTEVSQLLADKAMYKDGTTLKDHVPAEDYEKFTAAMKKSFGMLGKMYEKFEPWYSAMTLESIGATKYSKVDGIDKYLAKQGHKAGKKVLELESMESQLAIFDGFSDELQLRYFHMTVEATGQAIDGTEQLLDMWTKGDESELMQYYDEYMTSSKAELDELFDEFNTAILDHRNKGMVEKIDGFLNNGNKGTYLIAVGSLHMPGEKGLVNQLRELGYTVEYID</sequence>
<accession>A0AA95EV65</accession>
<dbReference type="AlphaFoldDB" id="A0AA95EV65"/>
<reference evidence="3" key="1">
    <citation type="submission" date="2023-03" db="EMBL/GenBank/DDBJ databases">
        <title>Andean soil-derived lignocellulolytic bacterial consortium as a source of novel taxa and putative plastic-active enzymes.</title>
        <authorList>
            <person name="Diaz-Garcia L."/>
            <person name="Chuvochina M."/>
            <person name="Feuerriegel G."/>
            <person name="Bunk B."/>
            <person name="Sproer C."/>
            <person name="Streit W.R."/>
            <person name="Rodriguez L.M."/>
            <person name="Overmann J."/>
            <person name="Jimenez D.J."/>
        </authorList>
    </citation>
    <scope>NUCLEOTIDE SEQUENCE</scope>
    <source>
        <strain evidence="3">MAG 2441</strain>
    </source>
</reference>
<dbReference type="Pfam" id="PF01963">
    <property type="entry name" value="TraB_PrgY_gumN"/>
    <property type="match status" value="1"/>
</dbReference>
<dbReference type="Proteomes" id="UP001178662">
    <property type="component" value="Chromosome"/>
</dbReference>
<dbReference type="InterPro" id="IPR047111">
    <property type="entry name" value="YbaP-like"/>
</dbReference>
<keyword evidence="4" id="KW-1185">Reference proteome</keyword>
<feature type="signal peptide" evidence="2">
    <location>
        <begin position="1"/>
        <end position="22"/>
    </location>
</feature>
<dbReference type="PANTHER" id="PTHR40590:SF1">
    <property type="entry name" value="CYTOPLASMIC PROTEIN"/>
    <property type="match status" value="1"/>
</dbReference>
<dbReference type="CDD" id="cd14789">
    <property type="entry name" value="Tiki"/>
    <property type="match status" value="1"/>
</dbReference>
<gene>
    <name evidence="3" type="ORF">P0Y55_13080</name>
</gene>
<dbReference type="PROSITE" id="PS51257">
    <property type="entry name" value="PROKAR_LIPOPROTEIN"/>
    <property type="match status" value="1"/>
</dbReference>
<feature type="compositionally biased region" description="Polar residues" evidence="1">
    <location>
        <begin position="32"/>
        <end position="56"/>
    </location>
</feature>
<organism evidence="3 4">
    <name type="scientific">Candidatus Cohnella colombiensis</name>
    <dbReference type="NCBI Taxonomy" id="3121368"/>
    <lineage>
        <taxon>Bacteria</taxon>
        <taxon>Bacillati</taxon>
        <taxon>Bacillota</taxon>
        <taxon>Bacilli</taxon>
        <taxon>Bacillales</taxon>
        <taxon>Paenibacillaceae</taxon>
        <taxon>Cohnella</taxon>
    </lineage>
</organism>
<feature type="chain" id="PRO_5041716558" evidence="2">
    <location>
        <begin position="23"/>
        <end position="344"/>
    </location>
</feature>
<proteinExistence type="predicted"/>
<dbReference type="InterPro" id="IPR002816">
    <property type="entry name" value="TraB/PrgY/GumN_fam"/>
</dbReference>
<feature type="region of interest" description="Disordered" evidence="1">
    <location>
        <begin position="32"/>
        <end position="67"/>
    </location>
</feature>
<protein>
    <submittedName>
        <fullName evidence="3">TraB/GumN family protein</fullName>
    </submittedName>
</protein>
<dbReference type="EMBL" id="CP119317">
    <property type="protein sequence ID" value="WEK53509.1"/>
    <property type="molecule type" value="Genomic_DNA"/>
</dbReference>
<dbReference type="PANTHER" id="PTHR40590">
    <property type="entry name" value="CYTOPLASMIC PROTEIN-RELATED"/>
    <property type="match status" value="1"/>
</dbReference>
<evidence type="ECO:0000256" key="2">
    <source>
        <dbReference type="SAM" id="SignalP"/>
    </source>
</evidence>